<proteinExistence type="predicted"/>
<accession>A0ABW1XM71</accession>
<feature type="transmembrane region" description="Helical" evidence="1">
    <location>
        <begin position="77"/>
        <end position="97"/>
    </location>
</feature>
<reference evidence="3" key="1">
    <citation type="journal article" date="2019" name="Int. J. Syst. Evol. Microbiol.">
        <title>The Global Catalogue of Microorganisms (GCM) 10K type strain sequencing project: providing services to taxonomists for standard genome sequencing and annotation.</title>
        <authorList>
            <consortium name="The Broad Institute Genomics Platform"/>
            <consortium name="The Broad Institute Genome Sequencing Center for Infectious Disease"/>
            <person name="Wu L."/>
            <person name="Ma J."/>
        </authorList>
    </citation>
    <scope>NUCLEOTIDE SEQUENCE [LARGE SCALE GENOMIC DNA]</scope>
    <source>
        <strain evidence="3">CGMCC 1.16031</strain>
    </source>
</reference>
<keyword evidence="1" id="KW-1133">Transmembrane helix</keyword>
<dbReference type="InterPro" id="IPR022134">
    <property type="entry name" value="DUF3667"/>
</dbReference>
<evidence type="ECO:0000256" key="1">
    <source>
        <dbReference type="SAM" id="Phobius"/>
    </source>
</evidence>
<feature type="transmembrane region" description="Helical" evidence="1">
    <location>
        <begin position="159"/>
        <end position="179"/>
    </location>
</feature>
<organism evidence="2 3">
    <name type="scientific">Pseudobowmanella zhangzhouensis</name>
    <dbReference type="NCBI Taxonomy" id="1537679"/>
    <lineage>
        <taxon>Bacteria</taxon>
        <taxon>Pseudomonadati</taxon>
        <taxon>Pseudomonadota</taxon>
        <taxon>Gammaproteobacteria</taxon>
        <taxon>Alteromonadales</taxon>
        <taxon>Alteromonadaceae</taxon>
    </lineage>
</organism>
<evidence type="ECO:0000313" key="2">
    <source>
        <dbReference type="EMBL" id="MFC6441271.1"/>
    </source>
</evidence>
<feature type="transmembrane region" description="Helical" evidence="1">
    <location>
        <begin position="215"/>
        <end position="243"/>
    </location>
</feature>
<keyword evidence="3" id="KW-1185">Reference proteome</keyword>
<sequence length="252" mass="28940">MDVNQQHCLNCQTTLQGTYCHQCGQKDVNRLSFLDLWYAFQQFVISWEAPFARTFWSLSVAPAETARRYIQGQRVRFAHPVSYAFWMMTLMVLLASFKGVSITNFSAQTDTPASVNFVREISHVVDNVLAYLTFLVSWLAALANRLLFWRYHQRVIEYFYAQLYWAGHITILTILLLLFNLYSRTTFMTVFAVSIPYYVVALARFHQTGSALGRYLRAFAAVLLNFVFSAVVIGLGFAVYAYVVRSSAIFNS</sequence>
<gene>
    <name evidence="2" type="ORF">ACFP85_14050</name>
</gene>
<comment type="caution">
    <text evidence="2">The sequence shown here is derived from an EMBL/GenBank/DDBJ whole genome shotgun (WGS) entry which is preliminary data.</text>
</comment>
<feature type="transmembrane region" description="Helical" evidence="1">
    <location>
        <begin position="128"/>
        <end position="147"/>
    </location>
</feature>
<evidence type="ECO:0000313" key="3">
    <source>
        <dbReference type="Proteomes" id="UP001596364"/>
    </source>
</evidence>
<protein>
    <submittedName>
        <fullName evidence="2">DUF3667 domain-containing protein</fullName>
    </submittedName>
</protein>
<name>A0ABW1XM71_9ALTE</name>
<keyword evidence="1" id="KW-0472">Membrane</keyword>
<keyword evidence="1" id="KW-0812">Transmembrane</keyword>
<dbReference type="EMBL" id="JBHSUS010000001">
    <property type="protein sequence ID" value="MFC6441271.1"/>
    <property type="molecule type" value="Genomic_DNA"/>
</dbReference>
<dbReference type="Proteomes" id="UP001596364">
    <property type="component" value="Unassembled WGS sequence"/>
</dbReference>
<dbReference type="Pfam" id="PF12412">
    <property type="entry name" value="DUF3667"/>
    <property type="match status" value="1"/>
</dbReference>
<feature type="transmembrane region" description="Helical" evidence="1">
    <location>
        <begin position="185"/>
        <end position="203"/>
    </location>
</feature>
<dbReference type="RefSeq" id="WP_131257961.1">
    <property type="nucleotide sequence ID" value="NZ_JBHSUS010000001.1"/>
</dbReference>